<dbReference type="Proteomes" id="UP000189857">
    <property type="component" value="Unassembled WGS sequence"/>
</dbReference>
<dbReference type="PANTHER" id="PTHR41259:SF1">
    <property type="entry name" value="DOUBLE-STRAND BREAK REPAIR RAD50 ATPASE, PUTATIVE-RELATED"/>
    <property type="match status" value="1"/>
</dbReference>
<accession>A0A1T4PU48</accession>
<keyword evidence="2" id="KW-0472">Membrane</keyword>
<feature type="transmembrane region" description="Helical" evidence="2">
    <location>
        <begin position="286"/>
        <end position="306"/>
    </location>
</feature>
<name>A0A1T4PU48_9FIRM</name>
<proteinExistence type="predicted"/>
<keyword evidence="2" id="KW-0812">Transmembrane</keyword>
<evidence type="ECO:0000313" key="4">
    <source>
        <dbReference type="Proteomes" id="UP000189857"/>
    </source>
</evidence>
<dbReference type="OrthoDB" id="9764467at2"/>
<keyword evidence="2" id="KW-1133">Transmembrane helix</keyword>
<evidence type="ECO:0000256" key="2">
    <source>
        <dbReference type="SAM" id="Phobius"/>
    </source>
</evidence>
<dbReference type="AlphaFoldDB" id="A0A1T4PU48"/>
<evidence type="ECO:0000256" key="1">
    <source>
        <dbReference type="SAM" id="Coils"/>
    </source>
</evidence>
<gene>
    <name evidence="3" type="ORF">SAMN02745110_02133</name>
</gene>
<dbReference type="SUPFAM" id="SSF52540">
    <property type="entry name" value="P-loop containing nucleoside triphosphate hydrolases"/>
    <property type="match status" value="1"/>
</dbReference>
<evidence type="ECO:0008006" key="5">
    <source>
        <dbReference type="Google" id="ProtNLM"/>
    </source>
</evidence>
<sequence>MFLSKLLLKEYGQFYNRQVELKDGVNLVYDNNREKRRSFKDFIVSMLYGSSGWNSLGIGEDIYSKRKPVSDYKGAAYIKADDTTYLVERSFAGGSRSTTVLNITEGKQDDYLGMVDLPGNMVPIDRNNYITSCVIDDQSRSDEEGTPDSEYDEKTKKFIRNTIETGCADINFDESIEYLRNIRNKKSSQPMVRRLNELSKQIDSYDYVDGEIDETEKKIKDLDEEFAIEAAKRKRVARKMVQEEDGTVKYEVDEELNNKMDILAESGQDMLKSEEEKPEKKITDSLPVILGTGLLVIIAIAIIVYILPFESLVRKLFIIFTVVFVIFTIIDGLRINGFFDSGDMTPSEEDFKQVLKEIEDEKDEREAIEFDMTFAKEYASNKENLRKEVGGLLQKRYEKNKLQAEFNAVFKKKSELETENYAITAAMNQLIKEREKIMTENLPKVKRHISDHISEVTDGRYDSILFDKDYNVSVSRGGELRDMKDLSDHEKRLVYVAARLGIAEAFGLADIPIIMEDMLDDFDTDMINSVLRCISNMKSKQQIIITSDAQLGNKLANTGLSFNFVQI</sequence>
<organism evidence="3 4">
    <name type="scientific">Eubacterium ruminantium</name>
    <dbReference type="NCBI Taxonomy" id="42322"/>
    <lineage>
        <taxon>Bacteria</taxon>
        <taxon>Bacillati</taxon>
        <taxon>Bacillota</taxon>
        <taxon>Clostridia</taxon>
        <taxon>Eubacteriales</taxon>
        <taxon>Eubacteriaceae</taxon>
        <taxon>Eubacterium</taxon>
    </lineage>
</organism>
<feature type="transmembrane region" description="Helical" evidence="2">
    <location>
        <begin position="312"/>
        <end position="330"/>
    </location>
</feature>
<dbReference type="RefSeq" id="WP_078787933.1">
    <property type="nucleotide sequence ID" value="NZ_FMTO01000013.1"/>
</dbReference>
<dbReference type="Gene3D" id="3.40.50.300">
    <property type="entry name" value="P-loop containing nucleotide triphosphate hydrolases"/>
    <property type="match status" value="2"/>
</dbReference>
<feature type="coiled-coil region" evidence="1">
    <location>
        <begin position="375"/>
        <end position="419"/>
    </location>
</feature>
<keyword evidence="4" id="KW-1185">Reference proteome</keyword>
<dbReference type="EMBL" id="FUXA01000014">
    <property type="protein sequence ID" value="SJZ95070.1"/>
    <property type="molecule type" value="Genomic_DNA"/>
</dbReference>
<reference evidence="3 4" key="1">
    <citation type="submission" date="2017-02" db="EMBL/GenBank/DDBJ databases">
        <authorList>
            <person name="Peterson S.W."/>
        </authorList>
    </citation>
    <scope>NUCLEOTIDE SEQUENCE [LARGE SCALE GENOMIC DNA]</scope>
    <source>
        <strain evidence="3 4">ATCC 17233</strain>
    </source>
</reference>
<dbReference type="PANTHER" id="PTHR41259">
    <property type="entry name" value="DOUBLE-STRAND BREAK REPAIR RAD50 ATPASE, PUTATIVE-RELATED"/>
    <property type="match status" value="1"/>
</dbReference>
<dbReference type="InterPro" id="IPR027417">
    <property type="entry name" value="P-loop_NTPase"/>
</dbReference>
<feature type="coiled-coil region" evidence="1">
    <location>
        <begin position="205"/>
        <end position="232"/>
    </location>
</feature>
<keyword evidence="1" id="KW-0175">Coiled coil</keyword>
<evidence type="ECO:0000313" key="3">
    <source>
        <dbReference type="EMBL" id="SJZ95070.1"/>
    </source>
</evidence>
<protein>
    <recommendedName>
        <fullName evidence="5">AAA domain-containing protein</fullName>
    </recommendedName>
</protein>